<feature type="compositionally biased region" description="Low complexity" evidence="1">
    <location>
        <begin position="209"/>
        <end position="233"/>
    </location>
</feature>
<dbReference type="InterPro" id="IPR025403">
    <property type="entry name" value="TgpA-like_C"/>
</dbReference>
<evidence type="ECO:0000259" key="3">
    <source>
        <dbReference type="Pfam" id="PF13559"/>
    </source>
</evidence>
<evidence type="ECO:0000313" key="5">
    <source>
        <dbReference type="Proteomes" id="UP001164706"/>
    </source>
</evidence>
<dbReference type="AlphaFoldDB" id="A0A9E8MLU6"/>
<keyword evidence="5" id="KW-1185">Reference proteome</keyword>
<dbReference type="RefSeq" id="WP_267781630.1">
    <property type="nucleotide sequence ID" value="NZ_CP113089.1"/>
</dbReference>
<evidence type="ECO:0000313" key="4">
    <source>
        <dbReference type="EMBL" id="WAB81839.1"/>
    </source>
</evidence>
<organism evidence="4 5">
    <name type="scientific">Microcella daejeonensis</name>
    <dbReference type="NCBI Taxonomy" id="2994971"/>
    <lineage>
        <taxon>Bacteria</taxon>
        <taxon>Bacillati</taxon>
        <taxon>Actinomycetota</taxon>
        <taxon>Actinomycetes</taxon>
        <taxon>Micrococcales</taxon>
        <taxon>Microbacteriaceae</taxon>
        <taxon>Microcella</taxon>
    </lineage>
</organism>
<gene>
    <name evidence="4" type="ORF">OVN18_02115</name>
</gene>
<dbReference type="KEGG" id="mdb:OVN18_02115"/>
<dbReference type="EMBL" id="CP113089">
    <property type="protein sequence ID" value="WAB81839.1"/>
    <property type="molecule type" value="Genomic_DNA"/>
</dbReference>
<evidence type="ECO:0000256" key="2">
    <source>
        <dbReference type="SAM" id="Phobius"/>
    </source>
</evidence>
<feature type="transmembrane region" description="Helical" evidence="2">
    <location>
        <begin position="61"/>
        <end position="84"/>
    </location>
</feature>
<proteinExistence type="predicted"/>
<keyword evidence="2" id="KW-0472">Membrane</keyword>
<feature type="domain" description="Protein-glutamine gamma-glutamyltransferase-like C-terminal" evidence="3">
    <location>
        <begin position="129"/>
        <end position="198"/>
    </location>
</feature>
<dbReference type="Proteomes" id="UP001164706">
    <property type="component" value="Chromosome"/>
</dbReference>
<feature type="region of interest" description="Disordered" evidence="1">
    <location>
        <begin position="202"/>
        <end position="233"/>
    </location>
</feature>
<reference evidence="4" key="1">
    <citation type="submission" date="2022-11" db="EMBL/GenBank/DDBJ databases">
        <title>Description of Microcella daejonensis nov. sp, isolated from riverside soil.</title>
        <authorList>
            <person name="Molina K.M."/>
            <person name="Kim S.B."/>
        </authorList>
    </citation>
    <scope>NUCLEOTIDE SEQUENCE</scope>
    <source>
        <strain evidence="4">MMS21-STM12</strain>
    </source>
</reference>
<name>A0A9E8MLU6_9MICO</name>
<keyword evidence="2" id="KW-1133">Transmembrane helix</keyword>
<evidence type="ECO:0000256" key="1">
    <source>
        <dbReference type="SAM" id="MobiDB-lite"/>
    </source>
</evidence>
<sequence length="233" mass="24480">MRPSTFAPVDPSGPDAQELLLDELADPAYAAAQPTWFDLLSQAVFEWFQNLQFSPGEGPPVLALVIGGALVAVAVLVAILVYGLPRRRARSRAAGELFGESDRRSVKELRRASAAAAARGDFALAIAERFRALARALDERTLLAVMPGTTAHEAARQAARAFPAEREALEAGASAFDGVRYQGDEGDQAGYDALRMLDERLQQTSPILPSADGAGPTAPGGSPAARSRAGAPS</sequence>
<dbReference type="Pfam" id="PF13559">
    <property type="entry name" value="DUF4129"/>
    <property type="match status" value="1"/>
</dbReference>
<accession>A0A9E8MLU6</accession>
<keyword evidence="2" id="KW-0812">Transmembrane</keyword>
<protein>
    <submittedName>
        <fullName evidence="4">DUF4129 domain-containing protein</fullName>
    </submittedName>
</protein>